<name>A0A1X7VVI4_AMPQE</name>
<evidence type="ECO:0000313" key="2">
    <source>
        <dbReference type="EnsemblMetazoa" id="Aqu2.1.44352_001"/>
    </source>
</evidence>
<dbReference type="AlphaFoldDB" id="A0A1X7VVI4"/>
<sequence length="736" mass="82408">MAAVKCDDDSVSPLKKKSRDEAASDSDDSDCVITSYTQAAVEKDDVVLVIKSSNSDSDDDLLPVMASKKKWPTKKKIKLKFDNLESYLKKDPEYYDNNKKLPILEGISHDKKRHYSVHNIICLLLHPNLQSSTFACSTIPTFVNDNVSFVINLDALDDSRDVLADDMESWRNNGVNTTYFNVRVSSIKVKNITICSLDDATYSLRRQCKNAEKGECFVQEVTCAPEPIAVLCTDQQLNDIVRFCVDPFNFCVLGIDPTFNLGDFSVTPLVYSHLLLQDRKTKHSPILLGPMLVHSHKLFCTYNYFLSTLIGLKPKLAGIKAVGSDGEKALVDAILRNFPAAVHLRCFRHLQQNIEKHSHEHNYPASATKVYIRDSFGWTADGVYHEGLVDCSDALEFNVKLAGLKSKWDGLENECLSNASSGHRGFHDWFHRVKAPEIRESTLRFVRESAGLGSPPTAFYTNHSESINAFLKESLHYKKNQWGLFNEKVKALVVQQQKEMEKSIIGYGEYRLRSEFSFLAVSEEKWFCMTQPQRQKHIDKFHSCLVRHTVGATAQEESIISSDITIGQCTTTPEIKLLSVNLQDGLANTTVPFTTGKGIWEKAEALLSEKENALVHAPGLGPKDMMVKSKSGSSPHLVTTASCGTAGIQYKCDDKCLQYKSIGICSHVVAASEYNCDLPEFLKWYSTNRGTRSLNLSDLGQFGMPQGAGRKGGNLLGRRNLAPKKLLLMIIEYHWM</sequence>
<protein>
    <recommendedName>
        <fullName evidence="3">MULE transposase domain-containing protein</fullName>
    </recommendedName>
</protein>
<dbReference type="InParanoid" id="A0A1X7VVI4"/>
<accession>A0A1X7VVI4</accession>
<evidence type="ECO:0008006" key="3">
    <source>
        <dbReference type="Google" id="ProtNLM"/>
    </source>
</evidence>
<proteinExistence type="predicted"/>
<dbReference type="EnsemblMetazoa" id="Aqu2.1.44352_001">
    <property type="protein sequence ID" value="Aqu2.1.44352_001"/>
    <property type="gene ID" value="Aqu2.1.44352"/>
</dbReference>
<evidence type="ECO:0000256" key="1">
    <source>
        <dbReference type="SAM" id="MobiDB-lite"/>
    </source>
</evidence>
<feature type="region of interest" description="Disordered" evidence="1">
    <location>
        <begin position="1"/>
        <end position="29"/>
    </location>
</feature>
<organism evidence="2">
    <name type="scientific">Amphimedon queenslandica</name>
    <name type="common">Sponge</name>
    <dbReference type="NCBI Taxonomy" id="400682"/>
    <lineage>
        <taxon>Eukaryota</taxon>
        <taxon>Metazoa</taxon>
        <taxon>Porifera</taxon>
        <taxon>Demospongiae</taxon>
        <taxon>Heteroscleromorpha</taxon>
        <taxon>Haplosclerida</taxon>
        <taxon>Niphatidae</taxon>
        <taxon>Amphimedon</taxon>
    </lineage>
</organism>
<reference evidence="2" key="1">
    <citation type="submission" date="2017-05" db="UniProtKB">
        <authorList>
            <consortium name="EnsemblMetazoa"/>
        </authorList>
    </citation>
    <scope>IDENTIFICATION</scope>
</reference>